<reference evidence="15 16" key="1">
    <citation type="submission" date="2009-08" db="EMBL/GenBank/DDBJ databases">
        <title>The Genome Sequence of Spizellomyces punctatus strain DAOM BR117.</title>
        <authorList>
            <consortium name="The Broad Institute Genome Sequencing Platform"/>
            <person name="Russ C."/>
            <person name="Cuomo C."/>
            <person name="Shea T."/>
            <person name="Young S.K."/>
            <person name="Zeng Q."/>
            <person name="Koehrsen M."/>
            <person name="Haas B."/>
            <person name="Borodovsky M."/>
            <person name="Guigo R."/>
            <person name="Alvarado L."/>
            <person name="Berlin A."/>
            <person name="Bochicchio J."/>
            <person name="Borenstein D."/>
            <person name="Chapman S."/>
            <person name="Chen Z."/>
            <person name="Engels R."/>
            <person name="Freedman E."/>
            <person name="Gellesch M."/>
            <person name="Goldberg J."/>
            <person name="Griggs A."/>
            <person name="Gujja S."/>
            <person name="Heiman D."/>
            <person name="Hepburn T."/>
            <person name="Howarth C."/>
            <person name="Jen D."/>
            <person name="Larson L."/>
            <person name="Lewis B."/>
            <person name="Mehta T."/>
            <person name="Park D."/>
            <person name="Pearson M."/>
            <person name="Roberts A."/>
            <person name="Saif S."/>
            <person name="Shenoy N."/>
            <person name="Sisk P."/>
            <person name="Stolte C."/>
            <person name="Sykes S."/>
            <person name="Thomson T."/>
            <person name="Walk T."/>
            <person name="White J."/>
            <person name="Yandava C."/>
            <person name="Burger G."/>
            <person name="Gray M.W."/>
            <person name="Holland P.W.H."/>
            <person name="King N."/>
            <person name="Lang F.B.F."/>
            <person name="Roger A.J."/>
            <person name="Ruiz-Trillo I."/>
            <person name="Lander E."/>
            <person name="Nusbaum C."/>
        </authorList>
    </citation>
    <scope>NUCLEOTIDE SEQUENCE [LARGE SCALE GENOMIC DNA]</scope>
    <source>
        <strain evidence="15 16">DAOM BR117</strain>
    </source>
</reference>
<comment type="pathway">
    <text evidence="3">Sphingolipid metabolism.</text>
</comment>
<gene>
    <name evidence="15" type="ORF">SPPG_06880</name>
</gene>
<dbReference type="GO" id="GO:0006666">
    <property type="term" value="P:3-keto-sphinganine metabolic process"/>
    <property type="evidence" value="ECO:0007669"/>
    <property type="project" value="InterPro"/>
</dbReference>
<dbReference type="InterPro" id="IPR002347">
    <property type="entry name" value="SDR_fam"/>
</dbReference>
<feature type="transmembrane region" description="Helical" evidence="13">
    <location>
        <begin position="6"/>
        <end position="28"/>
    </location>
</feature>
<dbReference type="GeneID" id="27690149"/>
<evidence type="ECO:0000313" key="16">
    <source>
        <dbReference type="Proteomes" id="UP000053201"/>
    </source>
</evidence>
<comment type="subcellular location">
    <subcellularLocation>
        <location evidence="1">Endoplasmic reticulum</location>
    </subcellularLocation>
</comment>
<dbReference type="InterPro" id="IPR036291">
    <property type="entry name" value="NAD(P)-bd_dom_sf"/>
</dbReference>
<evidence type="ECO:0000256" key="2">
    <source>
        <dbReference type="ARBA" id="ARBA00004760"/>
    </source>
</evidence>
<feature type="domain" description="Rhodanese" evidence="14">
    <location>
        <begin position="38"/>
        <end position="86"/>
    </location>
</feature>
<evidence type="ECO:0000256" key="8">
    <source>
        <dbReference type="ARBA" id="ARBA00023002"/>
    </source>
</evidence>
<dbReference type="PANTHER" id="PTHR43550">
    <property type="entry name" value="3-KETODIHYDROSPHINGOSINE REDUCTASE"/>
    <property type="match status" value="1"/>
</dbReference>
<keyword evidence="5" id="KW-0256">Endoplasmic reticulum</keyword>
<dbReference type="GO" id="GO:0047560">
    <property type="term" value="F:3-dehydrosphinganine reductase activity"/>
    <property type="evidence" value="ECO:0007669"/>
    <property type="project" value="UniProtKB-EC"/>
</dbReference>
<dbReference type="InterPro" id="IPR001763">
    <property type="entry name" value="Rhodanese-like_dom"/>
</dbReference>
<dbReference type="GO" id="GO:0030148">
    <property type="term" value="P:sphingolipid biosynthetic process"/>
    <property type="evidence" value="ECO:0007669"/>
    <property type="project" value="InterPro"/>
</dbReference>
<keyword evidence="7" id="KW-0746">Sphingolipid metabolism</keyword>
<evidence type="ECO:0000256" key="7">
    <source>
        <dbReference type="ARBA" id="ARBA00022919"/>
    </source>
</evidence>
<comment type="function">
    <text evidence="11">Catalyzes the reduction of 3'-oxosphinganine (3-ketodihydrosphingosine/KDS) to sphinganine (dihydrosphingosine/DHS), the second step of de novo sphingolipid biosynthesis.</text>
</comment>
<dbReference type="InParanoid" id="A0A0L0HAF7"/>
<dbReference type="EMBL" id="KQ257462">
    <property type="protein sequence ID" value="KNC97889.1"/>
    <property type="molecule type" value="Genomic_DNA"/>
</dbReference>
<evidence type="ECO:0000256" key="3">
    <source>
        <dbReference type="ARBA" id="ARBA00004991"/>
    </source>
</evidence>
<evidence type="ECO:0000256" key="9">
    <source>
        <dbReference type="ARBA" id="ARBA00023098"/>
    </source>
</evidence>
<dbReference type="OrthoDB" id="10267115at2759"/>
<evidence type="ECO:0000256" key="6">
    <source>
        <dbReference type="ARBA" id="ARBA00022857"/>
    </source>
</evidence>
<dbReference type="AlphaFoldDB" id="A0A0L0HAF7"/>
<evidence type="ECO:0000256" key="1">
    <source>
        <dbReference type="ARBA" id="ARBA00004240"/>
    </source>
</evidence>
<evidence type="ECO:0000313" key="15">
    <source>
        <dbReference type="EMBL" id="KNC97889.1"/>
    </source>
</evidence>
<keyword evidence="9" id="KW-0443">Lipid metabolism</keyword>
<sequence length="334" mass="36091">MSVMIGGLHSIVVASSIVFLLAFATMVFRKKDKNSFEPKDKHVYITGGSQGTGLALAKLLAERGAHVTIVARSVDKLKAAQLEISACKSNEEQIIRYESADLCVPDLAADAMKRAEQEMKKKVDYVFMCAGSARPGFFASASPADLEKEMQTDYFTAAYTAHAAVQSFLTHSSPASCRLVFVSSVCGLMGLPGYAAYCGAKFAVRGLAEALRMELLMYGIKVHIYFPGTIYSPGLEEENKTKPQLTKDIEGADEGVTPAKAAAILVRGVEKEHYSISSDFTGDLIRTMTKGAPPANNAFMDGLYSCIAWIAMPIWRMGADAKAVNEGKRLKKAN</sequence>
<evidence type="ECO:0000256" key="13">
    <source>
        <dbReference type="SAM" id="Phobius"/>
    </source>
</evidence>
<keyword evidence="13" id="KW-0472">Membrane</keyword>
<dbReference type="PROSITE" id="PS00061">
    <property type="entry name" value="ADH_SHORT"/>
    <property type="match status" value="1"/>
</dbReference>
<dbReference type="GO" id="GO:0005789">
    <property type="term" value="C:endoplasmic reticulum membrane"/>
    <property type="evidence" value="ECO:0007669"/>
    <property type="project" value="TreeGrafter"/>
</dbReference>
<dbReference type="FunCoup" id="A0A0L0HAF7">
    <property type="interactions" value="103"/>
</dbReference>
<dbReference type="EC" id="1.1.1.102" evidence="10"/>
<evidence type="ECO:0000256" key="5">
    <source>
        <dbReference type="ARBA" id="ARBA00022824"/>
    </source>
</evidence>
<evidence type="ECO:0000256" key="11">
    <source>
        <dbReference type="ARBA" id="ARBA00044737"/>
    </source>
</evidence>
<dbReference type="InterPro" id="IPR057326">
    <property type="entry name" value="KR_dom"/>
</dbReference>
<dbReference type="CDD" id="cd08939">
    <property type="entry name" value="KDSR-like_SDR_c"/>
    <property type="match status" value="1"/>
</dbReference>
<keyword evidence="13" id="KW-0812">Transmembrane</keyword>
<keyword evidence="4" id="KW-0547">Nucleotide-binding</keyword>
<proteinExistence type="predicted"/>
<dbReference type="VEuPathDB" id="FungiDB:SPPG_06880"/>
<keyword evidence="16" id="KW-1185">Reference proteome</keyword>
<dbReference type="OMA" id="PRQWGFF"/>
<dbReference type="PANTHER" id="PTHR43550:SF3">
    <property type="entry name" value="3-KETODIHYDROSPHINGOSINE REDUCTASE"/>
    <property type="match status" value="1"/>
</dbReference>
<dbReference type="PRINTS" id="PR00081">
    <property type="entry name" value="GDHRDH"/>
</dbReference>
<dbReference type="Gene3D" id="3.40.50.720">
    <property type="entry name" value="NAD(P)-binding Rossmann-like Domain"/>
    <property type="match status" value="1"/>
</dbReference>
<organism evidence="15 16">
    <name type="scientific">Spizellomyces punctatus (strain DAOM BR117)</name>
    <dbReference type="NCBI Taxonomy" id="645134"/>
    <lineage>
        <taxon>Eukaryota</taxon>
        <taxon>Fungi</taxon>
        <taxon>Fungi incertae sedis</taxon>
        <taxon>Chytridiomycota</taxon>
        <taxon>Chytridiomycota incertae sedis</taxon>
        <taxon>Chytridiomycetes</taxon>
        <taxon>Spizellomycetales</taxon>
        <taxon>Spizellomycetaceae</taxon>
        <taxon>Spizellomyces</taxon>
    </lineage>
</organism>
<dbReference type="InterPro" id="IPR020904">
    <property type="entry name" value="Sc_DH/Rdtase_CS"/>
</dbReference>
<keyword evidence="13" id="KW-1133">Transmembrane helix</keyword>
<evidence type="ECO:0000256" key="4">
    <source>
        <dbReference type="ARBA" id="ARBA00022741"/>
    </source>
</evidence>
<comment type="catalytic activity">
    <reaction evidence="12">
        <text>sphinganine + NADP(+) = 3-oxosphinganine + NADPH + H(+)</text>
        <dbReference type="Rhea" id="RHEA:22640"/>
        <dbReference type="ChEBI" id="CHEBI:15378"/>
        <dbReference type="ChEBI" id="CHEBI:57783"/>
        <dbReference type="ChEBI" id="CHEBI:57817"/>
        <dbReference type="ChEBI" id="CHEBI:58299"/>
        <dbReference type="ChEBI" id="CHEBI:58349"/>
        <dbReference type="EC" id="1.1.1.102"/>
    </reaction>
    <physiologicalReaction direction="right-to-left" evidence="12">
        <dbReference type="Rhea" id="RHEA:22642"/>
    </physiologicalReaction>
</comment>
<protein>
    <recommendedName>
        <fullName evidence="10">3-dehydrosphinganine reductase</fullName>
        <ecNumber evidence="10">1.1.1.102</ecNumber>
    </recommendedName>
</protein>
<dbReference type="GO" id="GO:0000166">
    <property type="term" value="F:nucleotide binding"/>
    <property type="evidence" value="ECO:0007669"/>
    <property type="project" value="UniProtKB-KW"/>
</dbReference>
<dbReference type="SUPFAM" id="SSF51735">
    <property type="entry name" value="NAD(P)-binding Rossmann-fold domains"/>
    <property type="match status" value="1"/>
</dbReference>
<accession>A0A0L0HAF7</accession>
<evidence type="ECO:0000259" key="14">
    <source>
        <dbReference type="PROSITE" id="PS50206"/>
    </source>
</evidence>
<dbReference type="Proteomes" id="UP000053201">
    <property type="component" value="Unassembled WGS sequence"/>
</dbReference>
<evidence type="ECO:0000256" key="12">
    <source>
        <dbReference type="ARBA" id="ARBA00048930"/>
    </source>
</evidence>
<comment type="pathway">
    <text evidence="2">Lipid metabolism; sphingolipid metabolism.</text>
</comment>
<dbReference type="RefSeq" id="XP_016605929.1">
    <property type="nucleotide sequence ID" value="XM_016755073.1"/>
</dbReference>
<keyword evidence="6" id="KW-0521">NADP</keyword>
<dbReference type="STRING" id="645134.A0A0L0HAF7"/>
<dbReference type="SMART" id="SM00822">
    <property type="entry name" value="PKS_KR"/>
    <property type="match status" value="1"/>
</dbReference>
<dbReference type="InterPro" id="IPR045022">
    <property type="entry name" value="KDSR-like"/>
</dbReference>
<dbReference type="FunFam" id="3.40.50.720:FF:000468">
    <property type="entry name" value="Short-chain dehydrogenase, putative"/>
    <property type="match status" value="1"/>
</dbReference>
<keyword evidence="8" id="KW-0560">Oxidoreductase</keyword>
<dbReference type="Pfam" id="PF00106">
    <property type="entry name" value="adh_short"/>
    <property type="match status" value="1"/>
</dbReference>
<dbReference type="PROSITE" id="PS50206">
    <property type="entry name" value="RHODANESE_3"/>
    <property type="match status" value="1"/>
</dbReference>
<evidence type="ECO:0000256" key="10">
    <source>
        <dbReference type="ARBA" id="ARBA00026112"/>
    </source>
</evidence>
<name>A0A0L0HAF7_SPIPD</name>
<dbReference type="eggNOG" id="KOG1210">
    <property type="taxonomic scope" value="Eukaryota"/>
</dbReference>